<accession>A0A1H1YV25</accession>
<dbReference type="EMBL" id="LT629750">
    <property type="protein sequence ID" value="SDT25385.1"/>
    <property type="molecule type" value="Genomic_DNA"/>
</dbReference>
<keyword evidence="2" id="KW-1185">Reference proteome</keyword>
<dbReference type="InterPro" id="IPR009833">
    <property type="entry name" value="DUF1398"/>
</dbReference>
<evidence type="ECO:0000313" key="2">
    <source>
        <dbReference type="Proteomes" id="UP000243904"/>
    </source>
</evidence>
<reference evidence="2" key="1">
    <citation type="submission" date="2016-10" db="EMBL/GenBank/DDBJ databases">
        <authorList>
            <person name="Varghese N."/>
            <person name="Submissions S."/>
        </authorList>
    </citation>
    <scope>NUCLEOTIDE SEQUENCE [LARGE SCALE GENOMIC DNA]</scope>
    <source>
        <strain evidence="2">GAS369</strain>
    </source>
</reference>
<name>A0A1H1YV25_9BRAD</name>
<dbReference type="Proteomes" id="UP000243904">
    <property type="component" value="Chromosome I"/>
</dbReference>
<evidence type="ECO:0000313" key="1">
    <source>
        <dbReference type="EMBL" id="SDT25385.1"/>
    </source>
</evidence>
<proteinExistence type="predicted"/>
<gene>
    <name evidence="1" type="ORF">SAMN05444158_5038</name>
</gene>
<organism evidence="1 2">
    <name type="scientific">Bradyrhizobium canariense</name>
    <dbReference type="NCBI Taxonomy" id="255045"/>
    <lineage>
        <taxon>Bacteria</taxon>
        <taxon>Pseudomonadati</taxon>
        <taxon>Pseudomonadota</taxon>
        <taxon>Alphaproteobacteria</taxon>
        <taxon>Hyphomicrobiales</taxon>
        <taxon>Nitrobacteraceae</taxon>
        <taxon>Bradyrhizobium</taxon>
    </lineage>
</organism>
<dbReference type="AlphaFoldDB" id="A0A1H1YV25"/>
<dbReference type="InterPro" id="IPR036696">
    <property type="entry name" value="YdfO-like_sf"/>
</dbReference>
<dbReference type="Gene3D" id="3.30.1810.10">
    <property type="entry name" value="YdfO-like"/>
    <property type="match status" value="1"/>
</dbReference>
<protein>
    <submittedName>
        <fullName evidence="1">Uncharacterized conserved protein YbcV, DUF1398 family</fullName>
    </submittedName>
</protein>
<dbReference type="SUPFAM" id="SSF160419">
    <property type="entry name" value="YdfO-like"/>
    <property type="match status" value="1"/>
</dbReference>
<sequence>MQADVVKVMQECTDASDQERISFPEVVTKLMQAGVERYHADLLRAEKIYYLPSGESHLVSAAPVDVIPAIAFAADGVAAAVRAIQQKQIEYRKFCERIAQAGCVGYMVSLAGRRAVYYGRTATVTSNLFLSQPDWTYGTTAVRSRPCINAAASTACLKSASLNVVTTILPKSSRPVAASAAS</sequence>
<dbReference type="Pfam" id="PF07166">
    <property type="entry name" value="DUF1398"/>
    <property type="match status" value="1"/>
</dbReference>